<keyword evidence="2 5" id="KW-0378">Hydrolase</keyword>
<keyword evidence="5" id="KW-0645">Protease</keyword>
<name>A0ABD6FGH3_9PSEU</name>
<evidence type="ECO:0000313" key="6">
    <source>
        <dbReference type="Proteomes" id="UP000249324"/>
    </source>
</evidence>
<dbReference type="AlphaFoldDB" id="A0ABD6FGH3"/>
<accession>A0ABD6FGH3</accession>
<proteinExistence type="inferred from homology"/>
<dbReference type="PANTHER" id="PTHR30023:SF0">
    <property type="entry name" value="PENICILLIN-SENSITIVE CARBOXYPEPTIDASE A"/>
    <property type="match status" value="1"/>
</dbReference>
<keyword evidence="4" id="KW-0812">Transmembrane</keyword>
<organism evidence="5 6">
    <name type="scientific">Thermocrispum agreste</name>
    <dbReference type="NCBI Taxonomy" id="37925"/>
    <lineage>
        <taxon>Bacteria</taxon>
        <taxon>Bacillati</taxon>
        <taxon>Actinomycetota</taxon>
        <taxon>Actinomycetes</taxon>
        <taxon>Pseudonocardiales</taxon>
        <taxon>Pseudonocardiaceae</taxon>
        <taxon>Thermocrispum</taxon>
    </lineage>
</organism>
<dbReference type="Pfam" id="PF02113">
    <property type="entry name" value="Peptidase_S13"/>
    <property type="match status" value="2"/>
</dbReference>
<dbReference type="PANTHER" id="PTHR30023">
    <property type="entry name" value="D-ALANYL-D-ALANINE CARBOXYPEPTIDASE"/>
    <property type="match status" value="1"/>
</dbReference>
<protein>
    <submittedName>
        <fullName evidence="5">D-alanyl-D-alanine carboxypeptidase/D-alanyl-D-alanine-endopeptidase</fullName>
        <ecNumber evidence="5">3.4.16.4</ecNumber>
    </submittedName>
</protein>
<dbReference type="EMBL" id="QGUI02000079">
    <property type="protein sequence ID" value="MFO7192199.1"/>
    <property type="molecule type" value="Genomic_DNA"/>
</dbReference>
<feature type="compositionally biased region" description="Pro residues" evidence="3">
    <location>
        <begin position="29"/>
        <end position="49"/>
    </location>
</feature>
<feature type="transmembrane region" description="Helical" evidence="4">
    <location>
        <begin position="109"/>
        <end position="129"/>
    </location>
</feature>
<dbReference type="Gene3D" id="3.40.710.10">
    <property type="entry name" value="DD-peptidase/beta-lactamase superfamily"/>
    <property type="match status" value="2"/>
</dbReference>
<comment type="caution">
    <text evidence="5">The sequence shown here is derived from an EMBL/GenBank/DDBJ whole genome shotgun (WGS) entry which is preliminary data.</text>
</comment>
<evidence type="ECO:0000256" key="4">
    <source>
        <dbReference type="SAM" id="Phobius"/>
    </source>
</evidence>
<keyword evidence="4" id="KW-1133">Transmembrane helix</keyword>
<dbReference type="EC" id="3.4.16.4" evidence="5"/>
<comment type="similarity">
    <text evidence="1">Belongs to the peptidase S13 family.</text>
</comment>
<gene>
    <name evidence="5" type="primary">dacB</name>
    <name evidence="5" type="ORF">DIU77_008150</name>
</gene>
<keyword evidence="5" id="KW-0121">Carboxypeptidase</keyword>
<dbReference type="GO" id="GO:0009002">
    <property type="term" value="F:serine-type D-Ala-D-Ala carboxypeptidase activity"/>
    <property type="evidence" value="ECO:0007669"/>
    <property type="project" value="UniProtKB-EC"/>
</dbReference>
<dbReference type="Proteomes" id="UP000249324">
    <property type="component" value="Unassembled WGS sequence"/>
</dbReference>
<keyword evidence="4" id="KW-0472">Membrane</keyword>
<dbReference type="PRINTS" id="PR00922">
    <property type="entry name" value="DADACBPTASE3"/>
</dbReference>
<dbReference type="SUPFAM" id="SSF56601">
    <property type="entry name" value="beta-lactamase/transpeptidase-like"/>
    <property type="match status" value="1"/>
</dbReference>
<evidence type="ECO:0000256" key="3">
    <source>
        <dbReference type="SAM" id="MobiDB-lite"/>
    </source>
</evidence>
<evidence type="ECO:0000256" key="2">
    <source>
        <dbReference type="ARBA" id="ARBA00022801"/>
    </source>
</evidence>
<feature type="compositionally biased region" description="Basic and acidic residues" evidence="3">
    <location>
        <begin position="1"/>
        <end position="12"/>
    </location>
</feature>
<dbReference type="NCBIfam" id="TIGR00666">
    <property type="entry name" value="PBP4"/>
    <property type="match status" value="1"/>
</dbReference>
<feature type="compositionally biased region" description="Pro residues" evidence="3">
    <location>
        <begin position="83"/>
        <end position="96"/>
    </location>
</feature>
<feature type="compositionally biased region" description="Low complexity" evidence="3">
    <location>
        <begin position="50"/>
        <end position="62"/>
    </location>
</feature>
<dbReference type="InterPro" id="IPR000667">
    <property type="entry name" value="Peptidase_S13"/>
</dbReference>
<evidence type="ECO:0000313" key="5">
    <source>
        <dbReference type="EMBL" id="MFO7192199.1"/>
    </source>
</evidence>
<evidence type="ECO:0000256" key="1">
    <source>
        <dbReference type="ARBA" id="ARBA00006096"/>
    </source>
</evidence>
<sequence>MTTERGPGRPQEEWPTVDLDPGAAAPRQPSSPYPPGTVRPPGEPIPVKRPPQQEQQPQQPQARPRPAPDVPLHEMPTRIIPAVEPPQPPEPEPDPQPEGAGGGKRKRRLMVLVVLAVVVVLLAAAAVVLTRPSVANRLMLPWAPNKPLADEPAPMTLSRAITVPTAKQPPTPGGVEKALASVVGDPALGVLAGVVVDPSTGDVLWEKDPGLASPPASTLKILTTAAALLELGPDARLTTRVVQGAPREVILVGSGDPTLTVLKDSEDSFYPGAATVDELAEQVRKATGGKVDIVRVSTAAYRGPATGPGWDPSDAPSTYAAPIEPVMVDGGRLDPTRFDADRALEPALEAARALATRLDAQAVSGEPDVSEDADVLGEVQSPPVEELVTIALTDSDNVLSEALARWVATERGEEPSFDGAAKAVRAVLEEAGFDLAGVEIADGSGLSPESKVPPRLLADILTAAAGDDEVAQKLRPLLAGLPVAGGTGTLSDRYVDGQAEQAKGWVRAKTGTLDRVNTLAGTVLTESGSTLVFALMSVGTDQQVARPALDDVVGALRGCGCS</sequence>
<reference evidence="5 6" key="1">
    <citation type="journal article" date="2021" name="BMC Genomics">
        <title>Genome-resolved metagenome and metatranscriptome analyses of thermophilic composting reveal key bacterial players and their metabolic interactions.</title>
        <authorList>
            <person name="Braga L.P.P."/>
            <person name="Pereira R.V."/>
            <person name="Martins L.F."/>
            <person name="Moura L.M.S."/>
            <person name="Sanchez F.B."/>
            <person name="Patane J.S.L."/>
            <person name="da Silva A.M."/>
            <person name="Setubal J.C."/>
        </authorList>
    </citation>
    <scope>NUCLEOTIDE SEQUENCE [LARGE SCALE GENOMIC DNA]</scope>
    <source>
        <strain evidence="5">ZC4RG45</strain>
    </source>
</reference>
<dbReference type="InterPro" id="IPR012338">
    <property type="entry name" value="Beta-lactam/transpept-like"/>
</dbReference>
<feature type="region of interest" description="Disordered" evidence="3">
    <location>
        <begin position="1"/>
        <end position="104"/>
    </location>
</feature>